<dbReference type="EMBL" id="JADEVO010000010">
    <property type="protein sequence ID" value="MBN3965589.1"/>
    <property type="molecule type" value="Genomic_DNA"/>
</dbReference>
<organism evidence="1 2">
    <name type="scientific">Pseudomonas gregormendelii</name>
    <dbReference type="NCBI Taxonomy" id="1628277"/>
    <lineage>
        <taxon>Bacteria</taxon>
        <taxon>Pseudomonadati</taxon>
        <taxon>Pseudomonadota</taxon>
        <taxon>Gammaproteobacteria</taxon>
        <taxon>Pseudomonadales</taxon>
        <taxon>Pseudomonadaceae</taxon>
        <taxon>Pseudomonas</taxon>
    </lineage>
</organism>
<dbReference type="Proteomes" id="UP000772591">
    <property type="component" value="Unassembled WGS sequence"/>
</dbReference>
<sequence length="74" mass="8661">EPVGQLYTEESPEQTPLAAFQEGGDEAFKDTWYWSSSQRSAYYAFFMYFDVGIQLNHGKDYELRVRPVRSQLID</sequence>
<evidence type="ECO:0000313" key="1">
    <source>
        <dbReference type="EMBL" id="MBN3965589.1"/>
    </source>
</evidence>
<feature type="non-terminal residue" evidence="1">
    <location>
        <position position="1"/>
    </location>
</feature>
<proteinExistence type="predicted"/>
<name>A0ABS3AH78_9PSED</name>
<comment type="caution">
    <text evidence="1">The sequence shown here is derived from an EMBL/GenBank/DDBJ whole genome shotgun (WGS) entry which is preliminary data.</text>
</comment>
<evidence type="ECO:0000313" key="2">
    <source>
        <dbReference type="Proteomes" id="UP000772591"/>
    </source>
</evidence>
<gene>
    <name evidence="1" type="ORF">IMW75_09870</name>
</gene>
<keyword evidence="2" id="KW-1185">Reference proteome</keyword>
<protein>
    <submittedName>
        <fullName evidence="1">DUF1566 domain-containing protein</fullName>
    </submittedName>
</protein>
<accession>A0ABS3AH78</accession>
<reference evidence="1 2" key="1">
    <citation type="journal article" date="2021" name="Int. J. Syst. Evol. Microbiol.">
        <title>Pseudomonas piscium sp. nov., Pseudomonas pisciculturae sp. nov., Pseudomonas mucoides sp. nov. and Pseudomonas neuropathica sp. nov. isolated from rainbow trout.</title>
        <authorList>
            <person name="Duman M."/>
            <person name="Mulet M."/>
            <person name="Altun S."/>
            <person name="Saticioglu I.B."/>
            <person name="Gomila M."/>
            <person name="Lalucat J."/>
            <person name="Garcia-Valdes E."/>
        </authorList>
    </citation>
    <scope>NUCLEOTIDE SEQUENCE [LARGE SCALE GENOMIC DNA]</scope>
    <source>
        <strain evidence="1 2">LMG 28632</strain>
    </source>
</reference>